<protein>
    <submittedName>
        <fullName evidence="1">Uncharacterized protein</fullName>
    </submittedName>
</protein>
<sequence length="60" mass="7060">MLGNLFCFSGYIGTTLILLNSDKKTQEKVIKQIKEVFPKKSDRRYTIKYARFLKKVCIEN</sequence>
<dbReference type="AlphaFoldDB" id="X1JLC4"/>
<dbReference type="EMBL" id="BARU01044571">
    <property type="protein sequence ID" value="GAH79059.1"/>
    <property type="molecule type" value="Genomic_DNA"/>
</dbReference>
<gene>
    <name evidence="1" type="ORF">S03H2_67932</name>
</gene>
<feature type="non-terminal residue" evidence="1">
    <location>
        <position position="60"/>
    </location>
</feature>
<comment type="caution">
    <text evidence="1">The sequence shown here is derived from an EMBL/GenBank/DDBJ whole genome shotgun (WGS) entry which is preliminary data.</text>
</comment>
<evidence type="ECO:0000313" key="1">
    <source>
        <dbReference type="EMBL" id="GAH79059.1"/>
    </source>
</evidence>
<organism evidence="1">
    <name type="scientific">marine sediment metagenome</name>
    <dbReference type="NCBI Taxonomy" id="412755"/>
    <lineage>
        <taxon>unclassified sequences</taxon>
        <taxon>metagenomes</taxon>
        <taxon>ecological metagenomes</taxon>
    </lineage>
</organism>
<proteinExistence type="predicted"/>
<accession>X1JLC4</accession>
<name>X1JLC4_9ZZZZ</name>
<reference evidence="1" key="1">
    <citation type="journal article" date="2014" name="Front. Microbiol.">
        <title>High frequency of phylogenetically diverse reductive dehalogenase-homologous genes in deep subseafloor sedimentary metagenomes.</title>
        <authorList>
            <person name="Kawai M."/>
            <person name="Futagami T."/>
            <person name="Toyoda A."/>
            <person name="Takaki Y."/>
            <person name="Nishi S."/>
            <person name="Hori S."/>
            <person name="Arai W."/>
            <person name="Tsubouchi T."/>
            <person name="Morono Y."/>
            <person name="Uchiyama I."/>
            <person name="Ito T."/>
            <person name="Fujiyama A."/>
            <person name="Inagaki F."/>
            <person name="Takami H."/>
        </authorList>
    </citation>
    <scope>NUCLEOTIDE SEQUENCE</scope>
    <source>
        <strain evidence="1">Expedition CK06-06</strain>
    </source>
</reference>